<protein>
    <submittedName>
        <fullName evidence="2">GMP synthase-like glutamine amidotransferase</fullName>
    </submittedName>
</protein>
<dbReference type="InterPro" id="IPR017926">
    <property type="entry name" value="GATASE"/>
</dbReference>
<reference evidence="2 3" key="1">
    <citation type="submission" date="2018-07" db="EMBL/GenBank/DDBJ databases">
        <title>Genomic Encyclopedia of Type Strains, Phase III (KMG-III): the genomes of soil and plant-associated and newly described type strains.</title>
        <authorList>
            <person name="Whitman W."/>
        </authorList>
    </citation>
    <scope>NUCLEOTIDE SEQUENCE [LARGE SCALE GENOMIC DNA]</scope>
    <source>
        <strain evidence="2 3">CECT 8488</strain>
    </source>
</reference>
<dbReference type="OrthoDB" id="7365442at2"/>
<evidence type="ECO:0000259" key="1">
    <source>
        <dbReference type="Pfam" id="PF00117"/>
    </source>
</evidence>
<evidence type="ECO:0000313" key="2">
    <source>
        <dbReference type="EMBL" id="RED52024.1"/>
    </source>
</evidence>
<dbReference type="Pfam" id="PF00117">
    <property type="entry name" value="GATase"/>
    <property type="match status" value="1"/>
</dbReference>
<name>A0A3D9HR64_9PROT</name>
<dbReference type="InterPro" id="IPR044992">
    <property type="entry name" value="ChyE-like"/>
</dbReference>
<dbReference type="SUPFAM" id="SSF52317">
    <property type="entry name" value="Class I glutamine amidotransferase-like"/>
    <property type="match status" value="1"/>
</dbReference>
<dbReference type="PANTHER" id="PTHR42695:SF5">
    <property type="entry name" value="GLUTAMINE AMIDOTRANSFERASE YLR126C-RELATED"/>
    <property type="match status" value="1"/>
</dbReference>
<dbReference type="CDD" id="cd01741">
    <property type="entry name" value="GATase1_1"/>
    <property type="match status" value="1"/>
</dbReference>
<organism evidence="2 3">
    <name type="scientific">Aestuariispira insulae</name>
    <dbReference type="NCBI Taxonomy" id="1461337"/>
    <lineage>
        <taxon>Bacteria</taxon>
        <taxon>Pseudomonadati</taxon>
        <taxon>Pseudomonadota</taxon>
        <taxon>Alphaproteobacteria</taxon>
        <taxon>Rhodospirillales</taxon>
        <taxon>Kiloniellaceae</taxon>
        <taxon>Aestuariispira</taxon>
    </lineage>
</organism>
<gene>
    <name evidence="2" type="ORF">DFP90_10240</name>
</gene>
<keyword evidence="3" id="KW-1185">Reference proteome</keyword>
<dbReference type="PROSITE" id="PS51273">
    <property type="entry name" value="GATASE_TYPE_1"/>
    <property type="match status" value="1"/>
</dbReference>
<dbReference type="PANTHER" id="PTHR42695">
    <property type="entry name" value="GLUTAMINE AMIDOTRANSFERASE YLR126C-RELATED"/>
    <property type="match status" value="1"/>
</dbReference>
<keyword evidence="2" id="KW-0315">Glutamine amidotransferase</keyword>
<evidence type="ECO:0000313" key="3">
    <source>
        <dbReference type="Proteomes" id="UP000256845"/>
    </source>
</evidence>
<proteinExistence type="predicted"/>
<keyword evidence="2" id="KW-0808">Transferase</keyword>
<dbReference type="InterPro" id="IPR029062">
    <property type="entry name" value="Class_I_gatase-like"/>
</dbReference>
<comment type="caution">
    <text evidence="2">The sequence shown here is derived from an EMBL/GenBank/DDBJ whole genome shotgun (WGS) entry which is preliminary data.</text>
</comment>
<dbReference type="Gene3D" id="3.40.50.880">
    <property type="match status" value="1"/>
</dbReference>
<accession>A0A3D9HR64</accession>
<dbReference type="AlphaFoldDB" id="A0A3D9HR64"/>
<dbReference type="GO" id="GO:0005829">
    <property type="term" value="C:cytosol"/>
    <property type="evidence" value="ECO:0007669"/>
    <property type="project" value="TreeGrafter"/>
</dbReference>
<dbReference type="EMBL" id="QRDW01000002">
    <property type="protein sequence ID" value="RED52024.1"/>
    <property type="molecule type" value="Genomic_DNA"/>
</dbReference>
<feature type="domain" description="Glutamine amidotransferase" evidence="1">
    <location>
        <begin position="57"/>
        <end position="189"/>
    </location>
</feature>
<dbReference type="RefSeq" id="WP_115935587.1">
    <property type="nucleotide sequence ID" value="NZ_QRDW01000002.1"/>
</dbReference>
<dbReference type="Proteomes" id="UP000256845">
    <property type="component" value="Unassembled WGS sequence"/>
</dbReference>
<dbReference type="GO" id="GO:0016740">
    <property type="term" value="F:transferase activity"/>
    <property type="evidence" value="ECO:0007669"/>
    <property type="project" value="UniProtKB-KW"/>
</dbReference>
<sequence length="244" mass="27089">MSFRIGLLESGRVTSDLVERHGRYADMFKQLFGELDDSLIFVDYAVLDGELPGKVDDCDAYIVTGSANGVYERLPWMADLQDFLRSAHKAGKRLLGICFGHQLIADAFGGQVEKVDRGWAVGLHDYRVHHPLPGMPDGRESFTVFATHQDQVVAPPPDALVLAGSDFCPNAVLKIGDHVLTMQCHPEIPHAFAHDLLETRRPRIGDDLADQAQSTLFGDCDRWHVAGWLLDFLKSKEAGQVRPQ</sequence>